<comment type="caution">
    <text evidence="2">The sequence shown here is derived from an EMBL/GenBank/DDBJ whole genome shotgun (WGS) entry which is preliminary data.</text>
</comment>
<dbReference type="Proteomes" id="UP000886595">
    <property type="component" value="Unassembled WGS sequence"/>
</dbReference>
<sequence>MGNICCCWCTRGMGSNVPPVTETTIVQSHSHSHSQSLVNQSVSKASKSFSNHSSPRTMAEPYRSGRK</sequence>
<evidence type="ECO:0000313" key="2">
    <source>
        <dbReference type="EMBL" id="KAG2287391.1"/>
    </source>
</evidence>
<evidence type="ECO:0000256" key="1">
    <source>
        <dbReference type="SAM" id="MobiDB-lite"/>
    </source>
</evidence>
<reference evidence="2 3" key="1">
    <citation type="submission" date="2020-02" db="EMBL/GenBank/DDBJ databases">
        <authorList>
            <person name="Ma Q."/>
            <person name="Huang Y."/>
            <person name="Song X."/>
            <person name="Pei D."/>
        </authorList>
    </citation>
    <scope>NUCLEOTIDE SEQUENCE [LARGE SCALE GENOMIC DNA]</scope>
    <source>
        <strain evidence="2">Sxm20200214</strain>
        <tissue evidence="2">Leaf</tissue>
    </source>
</reference>
<protein>
    <submittedName>
        <fullName evidence="2">Uncharacterized protein</fullName>
    </submittedName>
</protein>
<organism evidence="2 3">
    <name type="scientific">Brassica carinata</name>
    <name type="common">Ethiopian mustard</name>
    <name type="synonym">Abyssinian cabbage</name>
    <dbReference type="NCBI Taxonomy" id="52824"/>
    <lineage>
        <taxon>Eukaryota</taxon>
        <taxon>Viridiplantae</taxon>
        <taxon>Streptophyta</taxon>
        <taxon>Embryophyta</taxon>
        <taxon>Tracheophyta</taxon>
        <taxon>Spermatophyta</taxon>
        <taxon>Magnoliopsida</taxon>
        <taxon>eudicotyledons</taxon>
        <taxon>Gunneridae</taxon>
        <taxon>Pentapetalae</taxon>
        <taxon>rosids</taxon>
        <taxon>malvids</taxon>
        <taxon>Brassicales</taxon>
        <taxon>Brassicaceae</taxon>
        <taxon>Brassiceae</taxon>
        <taxon>Brassica</taxon>
    </lineage>
</organism>
<feature type="region of interest" description="Disordered" evidence="1">
    <location>
        <begin position="25"/>
        <end position="67"/>
    </location>
</feature>
<name>A0A8X7USW7_BRACI</name>
<dbReference type="AlphaFoldDB" id="A0A8X7USW7"/>
<evidence type="ECO:0000313" key="3">
    <source>
        <dbReference type="Proteomes" id="UP000886595"/>
    </source>
</evidence>
<keyword evidence="3" id="KW-1185">Reference proteome</keyword>
<gene>
    <name evidence="2" type="ORF">Bca52824_046995</name>
</gene>
<dbReference type="EMBL" id="JAAMPC010000010">
    <property type="protein sequence ID" value="KAG2287391.1"/>
    <property type="molecule type" value="Genomic_DNA"/>
</dbReference>
<accession>A0A8X7USW7</accession>
<feature type="compositionally biased region" description="Low complexity" evidence="1">
    <location>
        <begin position="26"/>
        <end position="54"/>
    </location>
</feature>
<proteinExistence type="predicted"/>